<dbReference type="RefSeq" id="XP_005847079.1">
    <property type="nucleotide sequence ID" value="XM_005847017.1"/>
</dbReference>
<dbReference type="InterPro" id="IPR019775">
    <property type="entry name" value="WD40_repeat_CS"/>
</dbReference>
<gene>
    <name evidence="12" type="ORF">CHLNCDRAFT_134765</name>
</gene>
<dbReference type="EMBL" id="GL433846">
    <property type="protein sequence ID" value="EFN54977.1"/>
    <property type="molecule type" value="Genomic_DNA"/>
</dbReference>
<proteinExistence type="inferred from homology"/>
<keyword evidence="7" id="KW-0234">DNA repair</keyword>
<dbReference type="GeneID" id="17354482"/>
<evidence type="ECO:0000313" key="12">
    <source>
        <dbReference type="EMBL" id="EFN54977.1"/>
    </source>
</evidence>
<keyword evidence="4" id="KW-0677">Repeat</keyword>
<dbReference type="AlphaFoldDB" id="E1ZGQ4"/>
<protein>
    <recommendedName>
        <fullName evidence="11">CAF1B/HIR1 beta-propeller domain-containing protein</fullName>
    </recommendedName>
</protein>
<evidence type="ECO:0000256" key="2">
    <source>
        <dbReference type="ARBA" id="ARBA00007306"/>
    </source>
</evidence>
<reference evidence="12 13" key="1">
    <citation type="journal article" date="2010" name="Plant Cell">
        <title>The Chlorella variabilis NC64A genome reveals adaptation to photosymbiosis, coevolution with viruses, and cryptic sex.</title>
        <authorList>
            <person name="Blanc G."/>
            <person name="Duncan G."/>
            <person name="Agarkova I."/>
            <person name="Borodovsky M."/>
            <person name="Gurnon J."/>
            <person name="Kuo A."/>
            <person name="Lindquist E."/>
            <person name="Lucas S."/>
            <person name="Pangilinan J."/>
            <person name="Polle J."/>
            <person name="Salamov A."/>
            <person name="Terry A."/>
            <person name="Yamada T."/>
            <person name="Dunigan D.D."/>
            <person name="Grigoriev I.V."/>
            <person name="Claverie J.M."/>
            <person name="Van Etten J.L."/>
        </authorList>
    </citation>
    <scope>NUCLEOTIDE SEQUENCE [LARGE SCALE GENOMIC DNA]</scope>
    <source>
        <strain evidence="12 13">NC64A</strain>
    </source>
</reference>
<evidence type="ECO:0000256" key="4">
    <source>
        <dbReference type="ARBA" id="ARBA00022737"/>
    </source>
</evidence>
<keyword evidence="3 9" id="KW-0853">WD repeat</keyword>
<evidence type="ECO:0000256" key="10">
    <source>
        <dbReference type="SAM" id="MobiDB-lite"/>
    </source>
</evidence>
<dbReference type="PROSITE" id="PS50294">
    <property type="entry name" value="WD_REPEATS_REGION"/>
    <property type="match status" value="2"/>
</dbReference>
<evidence type="ECO:0000256" key="3">
    <source>
        <dbReference type="ARBA" id="ARBA00022574"/>
    </source>
</evidence>
<dbReference type="Pfam" id="PF24105">
    <property type="entry name" value="Beta-prop_CAF1B_HIR1"/>
    <property type="match status" value="1"/>
</dbReference>
<dbReference type="PANTHER" id="PTHR15271">
    <property type="entry name" value="CHROMATIN ASSEMBLY FACTOR 1 SUBUNIT B"/>
    <property type="match status" value="1"/>
</dbReference>
<evidence type="ECO:0000259" key="11">
    <source>
        <dbReference type="Pfam" id="PF24105"/>
    </source>
</evidence>
<dbReference type="STRING" id="554065.E1ZGQ4"/>
<dbReference type="eggNOG" id="KOG1009">
    <property type="taxonomic scope" value="Eukaryota"/>
</dbReference>
<feature type="compositionally biased region" description="Low complexity" evidence="10">
    <location>
        <begin position="490"/>
        <end position="520"/>
    </location>
</feature>
<dbReference type="GO" id="GO:0006335">
    <property type="term" value="P:DNA replication-dependent chromatin assembly"/>
    <property type="evidence" value="ECO:0007669"/>
    <property type="project" value="InterPro"/>
</dbReference>
<comment type="similarity">
    <text evidence="2">Belongs to the WD repeat HIR1 family.</text>
</comment>
<accession>E1ZGQ4</accession>
<evidence type="ECO:0000313" key="13">
    <source>
        <dbReference type="Proteomes" id="UP000008141"/>
    </source>
</evidence>
<dbReference type="FunCoup" id="E1ZGQ4">
    <property type="interactions" value="1399"/>
</dbReference>
<dbReference type="InterPro" id="IPR015943">
    <property type="entry name" value="WD40/YVTN_repeat-like_dom_sf"/>
</dbReference>
<organism evidence="13">
    <name type="scientific">Chlorella variabilis</name>
    <name type="common">Green alga</name>
    <dbReference type="NCBI Taxonomy" id="554065"/>
    <lineage>
        <taxon>Eukaryota</taxon>
        <taxon>Viridiplantae</taxon>
        <taxon>Chlorophyta</taxon>
        <taxon>core chlorophytes</taxon>
        <taxon>Trebouxiophyceae</taxon>
        <taxon>Chlorellales</taxon>
        <taxon>Chlorellaceae</taxon>
        <taxon>Chlorella clade</taxon>
        <taxon>Chlorella</taxon>
    </lineage>
</organism>
<dbReference type="GO" id="GO:0033186">
    <property type="term" value="C:CAF-1 complex"/>
    <property type="evidence" value="ECO:0007669"/>
    <property type="project" value="TreeGrafter"/>
</dbReference>
<dbReference type="OrthoDB" id="71227at2759"/>
<feature type="region of interest" description="Disordered" evidence="10">
    <location>
        <begin position="484"/>
        <end position="524"/>
    </location>
</feature>
<dbReference type="Gene3D" id="2.130.10.10">
    <property type="entry name" value="YVTN repeat-like/Quinoprotein amine dehydrogenase"/>
    <property type="match status" value="3"/>
</dbReference>
<keyword evidence="13" id="KW-1185">Reference proteome</keyword>
<dbReference type="OMA" id="CIVSNLH"/>
<evidence type="ECO:0000256" key="7">
    <source>
        <dbReference type="ARBA" id="ARBA00023204"/>
    </source>
</evidence>
<name>E1ZGQ4_CHLVA</name>
<feature type="compositionally biased region" description="Low complexity" evidence="10">
    <location>
        <begin position="448"/>
        <end position="466"/>
    </location>
</feature>
<dbReference type="Proteomes" id="UP000008141">
    <property type="component" value="Unassembled WGS sequence"/>
</dbReference>
<dbReference type="InterPro" id="IPR001680">
    <property type="entry name" value="WD40_rpt"/>
</dbReference>
<feature type="domain" description="CAF1B/HIR1 beta-propeller" evidence="11">
    <location>
        <begin position="3"/>
        <end position="421"/>
    </location>
</feature>
<dbReference type="GO" id="GO:0006281">
    <property type="term" value="P:DNA repair"/>
    <property type="evidence" value="ECO:0007669"/>
    <property type="project" value="UniProtKB-KW"/>
</dbReference>
<sequence length="750" mass="76248">MVKAKTLQVVWHSKEPVYSVDFHPNGQLVTGGADKEVKVWEVERGDDGYACVRHVSSLTAHLSTVNCVRFSPTGAHLASSGDGGEVLVWEPAGACGGATPRRGNLEGDEGEASWRRSAALKGHLAQSDVMDLSWAPDASALASGAIDSEVILFSWAGKRRGELAARFKNHKHFVQGLAWDPAQQVYALKPPAGGRKNKVSQYLLPAGETARDLYCAHTLSRRAMAGSDCADGGGGGGGKPATHPLFADERVPTFFRRPAWSPDGSLLVLPAGIYKSAAEGRELHTAYVFARGKWGTPVMHLPGHTKPIAAVRFCPVLFERGEAAPGQQAAAAGEDAWAAGAAGPPQHAALPFDLPYKMVFAVATLDSVVVYDTLCTLPLAVLGHLHYDSITDLAWSSDGQYLAVSSRDCYCSIAAFEEGELGTPLAADKLAPHIAKRVAAAQRRAEPLKPAAAATPAAGRAAAQPAAAQAPEAARLALTPVAQPAPPAATPATVAAAQSVPTAGAAPAQRHPQAAAAEPASARKRIQPEPLAAAAPAAAAAGAAGATPAAGQQPAAKKPKRIVPEAVGPAPAVVGDSQQGGAEPNSYREPPGARRIVPEAVGAGASTAPAAPAPVAGAGAPKPPRRITAEPVGPAPAPSSAAKSSLPAESAVSGKAGAKRITPTPLRATPAQQAVSQQFGAAASQHPVLPAPSEQSRDGHPASGRRITPVPVGAARALPPGEERTATAPAPSGIAALAAAMGAAAAKTRK</sequence>
<dbReference type="GO" id="GO:0005634">
    <property type="term" value="C:nucleus"/>
    <property type="evidence" value="ECO:0007669"/>
    <property type="project" value="UniProtKB-SubCell"/>
</dbReference>
<keyword evidence="5" id="KW-0227">DNA damage</keyword>
<feature type="compositionally biased region" description="Low complexity" evidence="10">
    <location>
        <begin position="638"/>
        <end position="651"/>
    </location>
</feature>
<feature type="region of interest" description="Disordered" evidence="10">
    <location>
        <begin position="570"/>
        <end position="730"/>
    </location>
</feature>
<dbReference type="PROSITE" id="PS50082">
    <property type="entry name" value="WD_REPEATS_2"/>
    <property type="match status" value="2"/>
</dbReference>
<feature type="compositionally biased region" description="Low complexity" evidence="10">
    <location>
        <begin position="600"/>
        <end position="620"/>
    </location>
</feature>
<feature type="repeat" description="WD" evidence="9">
    <location>
        <begin position="58"/>
        <end position="90"/>
    </location>
</feature>
<feature type="region of interest" description="Disordered" evidence="10">
    <location>
        <begin position="446"/>
        <end position="466"/>
    </location>
</feature>
<dbReference type="InterPro" id="IPR055410">
    <property type="entry name" value="Beta-prop_CAF1B_HIR1"/>
</dbReference>
<keyword evidence="8" id="KW-0539">Nucleus</keyword>
<dbReference type="GO" id="GO:0006334">
    <property type="term" value="P:nucleosome assembly"/>
    <property type="evidence" value="ECO:0007669"/>
    <property type="project" value="TreeGrafter"/>
</dbReference>
<comment type="subcellular location">
    <subcellularLocation>
        <location evidence="1">Nucleus</location>
    </subcellularLocation>
</comment>
<dbReference type="InParanoid" id="E1ZGQ4"/>
<dbReference type="PROSITE" id="PS00678">
    <property type="entry name" value="WD_REPEATS_1"/>
    <property type="match status" value="1"/>
</dbReference>
<dbReference type="KEGG" id="cvr:CHLNCDRAFT_134765"/>
<feature type="compositionally biased region" description="Polar residues" evidence="10">
    <location>
        <begin position="670"/>
        <end position="679"/>
    </location>
</feature>
<dbReference type="SUPFAM" id="SSF50978">
    <property type="entry name" value="WD40 repeat-like"/>
    <property type="match status" value="1"/>
</dbReference>
<evidence type="ECO:0000256" key="9">
    <source>
        <dbReference type="PROSITE-ProRule" id="PRU00221"/>
    </source>
</evidence>
<feature type="repeat" description="WD" evidence="9">
    <location>
        <begin position="10"/>
        <end position="50"/>
    </location>
</feature>
<evidence type="ECO:0000256" key="1">
    <source>
        <dbReference type="ARBA" id="ARBA00004123"/>
    </source>
</evidence>
<keyword evidence="6" id="KW-0156">Chromatin regulator</keyword>
<evidence type="ECO:0000256" key="8">
    <source>
        <dbReference type="ARBA" id="ARBA00023242"/>
    </source>
</evidence>
<evidence type="ECO:0000256" key="5">
    <source>
        <dbReference type="ARBA" id="ARBA00022763"/>
    </source>
</evidence>
<dbReference type="SMART" id="SM00320">
    <property type="entry name" value="WD40"/>
    <property type="match status" value="5"/>
</dbReference>
<dbReference type="InterPro" id="IPR045145">
    <property type="entry name" value="PTHR15271"/>
</dbReference>
<dbReference type="PANTHER" id="PTHR15271:SF4">
    <property type="entry name" value="CHROMATIN ASSEMBLY FACTOR 1 SUBUNIT B"/>
    <property type="match status" value="1"/>
</dbReference>
<dbReference type="InterPro" id="IPR036322">
    <property type="entry name" value="WD40_repeat_dom_sf"/>
</dbReference>
<evidence type="ECO:0000256" key="6">
    <source>
        <dbReference type="ARBA" id="ARBA00022853"/>
    </source>
</evidence>